<evidence type="ECO:0000313" key="2">
    <source>
        <dbReference type="Proteomes" id="UP000054018"/>
    </source>
</evidence>
<protein>
    <submittedName>
        <fullName evidence="1">Uncharacterized protein</fullName>
    </submittedName>
</protein>
<dbReference type="EMBL" id="KN833814">
    <property type="protein sequence ID" value="KIK18019.1"/>
    <property type="molecule type" value="Genomic_DNA"/>
</dbReference>
<reference evidence="1 2" key="1">
    <citation type="submission" date="2014-04" db="EMBL/GenBank/DDBJ databases">
        <authorList>
            <consortium name="DOE Joint Genome Institute"/>
            <person name="Kuo A."/>
            <person name="Kohler A."/>
            <person name="Costa M.D."/>
            <person name="Nagy L.G."/>
            <person name="Floudas D."/>
            <person name="Copeland A."/>
            <person name="Barry K.W."/>
            <person name="Cichocki N."/>
            <person name="Veneault-Fourrey C."/>
            <person name="LaButti K."/>
            <person name="Lindquist E.A."/>
            <person name="Lipzen A."/>
            <person name="Lundell T."/>
            <person name="Morin E."/>
            <person name="Murat C."/>
            <person name="Sun H."/>
            <person name="Tunlid A."/>
            <person name="Henrissat B."/>
            <person name="Grigoriev I.V."/>
            <person name="Hibbett D.S."/>
            <person name="Martin F."/>
            <person name="Nordberg H.P."/>
            <person name="Cantor M.N."/>
            <person name="Hua S.X."/>
        </authorList>
    </citation>
    <scope>NUCLEOTIDE SEQUENCE [LARGE SCALE GENOMIC DNA]</scope>
    <source>
        <strain evidence="1 2">441</strain>
    </source>
</reference>
<dbReference type="HOGENOM" id="CLU_2159396_0_0_1"/>
<dbReference type="AlphaFoldDB" id="A0A0C9YVQ1"/>
<accession>A0A0C9YVQ1</accession>
<organism evidence="1 2">
    <name type="scientific">Pisolithus microcarpus 441</name>
    <dbReference type="NCBI Taxonomy" id="765257"/>
    <lineage>
        <taxon>Eukaryota</taxon>
        <taxon>Fungi</taxon>
        <taxon>Dikarya</taxon>
        <taxon>Basidiomycota</taxon>
        <taxon>Agaricomycotina</taxon>
        <taxon>Agaricomycetes</taxon>
        <taxon>Agaricomycetidae</taxon>
        <taxon>Boletales</taxon>
        <taxon>Sclerodermatineae</taxon>
        <taxon>Pisolithaceae</taxon>
        <taxon>Pisolithus</taxon>
    </lineage>
</organism>
<name>A0A0C9YVQ1_9AGAM</name>
<reference evidence="2" key="2">
    <citation type="submission" date="2015-01" db="EMBL/GenBank/DDBJ databases">
        <title>Evolutionary Origins and Diversification of the Mycorrhizal Mutualists.</title>
        <authorList>
            <consortium name="DOE Joint Genome Institute"/>
            <consortium name="Mycorrhizal Genomics Consortium"/>
            <person name="Kohler A."/>
            <person name="Kuo A."/>
            <person name="Nagy L.G."/>
            <person name="Floudas D."/>
            <person name="Copeland A."/>
            <person name="Barry K.W."/>
            <person name="Cichocki N."/>
            <person name="Veneault-Fourrey C."/>
            <person name="LaButti K."/>
            <person name="Lindquist E.A."/>
            <person name="Lipzen A."/>
            <person name="Lundell T."/>
            <person name="Morin E."/>
            <person name="Murat C."/>
            <person name="Riley R."/>
            <person name="Ohm R."/>
            <person name="Sun H."/>
            <person name="Tunlid A."/>
            <person name="Henrissat B."/>
            <person name="Grigoriev I.V."/>
            <person name="Hibbett D.S."/>
            <person name="Martin F."/>
        </authorList>
    </citation>
    <scope>NUCLEOTIDE SEQUENCE [LARGE SCALE GENOMIC DNA]</scope>
    <source>
        <strain evidence="2">441</strain>
    </source>
</reference>
<proteinExistence type="predicted"/>
<keyword evidence="2" id="KW-1185">Reference proteome</keyword>
<sequence>MMIGPIISYLCKHAVPVKALQICVRVRQSCVVTSPCSRYARRCSVRAVVCLTGANGAGTGSWLQRTVAVNSSLGVQPGMLTPNFSIPRNCPQPVGTSGSEIGTPGAVFARW</sequence>
<gene>
    <name evidence="1" type="ORF">PISMIDRAFT_207650</name>
</gene>
<dbReference type="Proteomes" id="UP000054018">
    <property type="component" value="Unassembled WGS sequence"/>
</dbReference>
<evidence type="ECO:0000313" key="1">
    <source>
        <dbReference type="EMBL" id="KIK18019.1"/>
    </source>
</evidence>